<feature type="chain" id="PRO_5042520125" evidence="1">
    <location>
        <begin position="19"/>
        <end position="163"/>
    </location>
</feature>
<organism evidence="2 3">
    <name type="scientific">Phocoenobacter skyensis</name>
    <dbReference type="NCBI Taxonomy" id="97481"/>
    <lineage>
        <taxon>Bacteria</taxon>
        <taxon>Pseudomonadati</taxon>
        <taxon>Pseudomonadota</taxon>
        <taxon>Gammaproteobacteria</taxon>
        <taxon>Pasteurellales</taxon>
        <taxon>Pasteurellaceae</taxon>
        <taxon>Phocoenobacter</taxon>
    </lineage>
</organism>
<dbReference type="AlphaFoldDB" id="A0AAJ6NDX1"/>
<accession>A0AAJ6NDX1</accession>
<protein>
    <submittedName>
        <fullName evidence="2">Uncharacterized protein</fullName>
    </submittedName>
</protein>
<sequence>MKKIIVILLMLSVNFVFATQGKLNYRKYQEIVNSDLKKAKVDYRLPNTLMMRKENLGLYKFHENFMTSIDFTKEKMVYSTYILLKIKNKKTVHDILPAVILAANIMKADKDRIIGEQLFKLILQVIKDSEKEEVDKYFIVDEAEYGVSYDKKASVMIIYAKPK</sequence>
<dbReference type="Proteomes" id="UP001231736">
    <property type="component" value="Unassembled WGS sequence"/>
</dbReference>
<dbReference type="RefSeq" id="WP_306387413.1">
    <property type="nucleotide sequence ID" value="NZ_JASAYT010000013.1"/>
</dbReference>
<evidence type="ECO:0000256" key="1">
    <source>
        <dbReference type="SAM" id="SignalP"/>
    </source>
</evidence>
<reference evidence="2" key="1">
    <citation type="journal article" date="2023" name="Front. Microbiol.">
        <title>Phylogeography and host specificity of Pasteurellaceae pathogenic to sea-farmed fish in the north-east Atlantic.</title>
        <authorList>
            <person name="Gulla S."/>
            <person name="Colquhoun D.J."/>
            <person name="Olsen A.B."/>
            <person name="Spilsberg B."/>
            <person name="Lagesen K."/>
            <person name="Aakesson C.P."/>
            <person name="Strom S."/>
            <person name="Manji F."/>
            <person name="Birkbeck T.H."/>
            <person name="Nilsen H.K."/>
        </authorList>
    </citation>
    <scope>NUCLEOTIDE SEQUENCE</scope>
    <source>
        <strain evidence="2">98B1</strain>
    </source>
</reference>
<proteinExistence type="predicted"/>
<name>A0AAJ6NDX1_9PAST</name>
<comment type="caution">
    <text evidence="2">The sequence shown here is derived from an EMBL/GenBank/DDBJ whole genome shotgun (WGS) entry which is preliminary data.</text>
</comment>
<feature type="signal peptide" evidence="1">
    <location>
        <begin position="1"/>
        <end position="18"/>
    </location>
</feature>
<gene>
    <name evidence="2" type="ORF">QJU97_05240</name>
</gene>
<dbReference type="EMBL" id="JASAYT010000013">
    <property type="protein sequence ID" value="MDP8174861.1"/>
    <property type="molecule type" value="Genomic_DNA"/>
</dbReference>
<evidence type="ECO:0000313" key="2">
    <source>
        <dbReference type="EMBL" id="MDP8174861.1"/>
    </source>
</evidence>
<evidence type="ECO:0000313" key="3">
    <source>
        <dbReference type="Proteomes" id="UP001231736"/>
    </source>
</evidence>
<keyword evidence="1" id="KW-0732">Signal</keyword>